<feature type="region of interest" description="Disordered" evidence="1">
    <location>
        <begin position="1"/>
        <end position="21"/>
    </location>
</feature>
<proteinExistence type="predicted"/>
<dbReference type="EMBL" id="BSXT01004668">
    <property type="protein sequence ID" value="GMF58499.1"/>
    <property type="molecule type" value="Genomic_DNA"/>
</dbReference>
<gene>
    <name evidence="2" type="ORF">Pfra01_002514000</name>
</gene>
<feature type="compositionally biased region" description="Polar residues" evidence="1">
    <location>
        <begin position="258"/>
        <end position="269"/>
    </location>
</feature>
<feature type="compositionally biased region" description="Low complexity" evidence="1">
    <location>
        <begin position="762"/>
        <end position="775"/>
    </location>
</feature>
<dbReference type="Proteomes" id="UP001165121">
    <property type="component" value="Unassembled WGS sequence"/>
</dbReference>
<accession>A0A9W6YAM4</accession>
<feature type="compositionally biased region" description="Basic residues" evidence="1">
    <location>
        <begin position="107"/>
        <end position="122"/>
    </location>
</feature>
<dbReference type="AlphaFoldDB" id="A0A9W6YAM4"/>
<feature type="region of interest" description="Disordered" evidence="1">
    <location>
        <begin position="761"/>
        <end position="802"/>
    </location>
</feature>
<evidence type="ECO:0000256" key="1">
    <source>
        <dbReference type="SAM" id="MobiDB-lite"/>
    </source>
</evidence>
<feature type="compositionally biased region" description="Basic and acidic residues" evidence="1">
    <location>
        <begin position="123"/>
        <end position="137"/>
    </location>
</feature>
<organism evidence="2 3">
    <name type="scientific">Phytophthora fragariaefolia</name>
    <dbReference type="NCBI Taxonomy" id="1490495"/>
    <lineage>
        <taxon>Eukaryota</taxon>
        <taxon>Sar</taxon>
        <taxon>Stramenopiles</taxon>
        <taxon>Oomycota</taxon>
        <taxon>Peronosporomycetes</taxon>
        <taxon>Peronosporales</taxon>
        <taxon>Peronosporaceae</taxon>
        <taxon>Phytophthora</taxon>
    </lineage>
</organism>
<sequence length="817" mass="90448">MDLVRNDHLLEPNDDNQSLSSGEFNFQTQKFAGNDVDLSALDYEDEISRHLLASERNTNASMEFPVRKVHSAAPTFSGFGGNSAYEDIPRPYTAVGADAPPPTSNRGMRHRKKHSTVQRKTARRSDDRPEDRPRSADVNEWGDFDTDRLLRDESTFPEDRSNQNSLDPLDEQRSRSRKNRRSTPAKSSPRPSPWEGYLYLNNEKESSRPIMQVLRQKPIEILNLDLVPQTSHTTAKANMMPKPLLGRASLERLISTRSRPTTSYASRPTTPAPLFGTEISDTPKNRAAIFGRFAGLWSLILNRPNGQPSGAYIDDKILASDVQTRSPFECSITMVKLCKSVGISLTPSAATHLSFWYTNEQGVEFEPFCELVIQGAIQPALHHFNLDNSVDEYVGALDTIIQSLVTATPVRRYKSKSMPPECPRRLKELDEIQPVFMSWKAGITPRLVQPSEDPGPPATRALVTAERVRKALEASASQHMLAHQLPSEEARVTHADNIRRKIQLHKSWKFISGGKIVDRISTPSDSASRDIASSKQDEWKKFADLSEMLEQAHSVLRANTASDEALIGEEGHHPEVHAEHSGFGNTEPEMDAAEKNDEALVCCTCSIRGAVLWCSSCFTVNCQKCWQEAHSCTVDMSIVLAEPTSTKKPLLGPTALALKKKRCGSASLKPPVAMIYLPTKAMVPGALARGNPIVRHNRKNCNQVALRAAKDEVPTVIATSMLPSLYKTRSDAKLSLQSESLQSESPDQATDSTADLMMLRMSPSTSTPSSHPTGSNASTESLIKMHKHHLPSRPKLPLAPVSLDAELLLSSTPDRRR</sequence>
<dbReference type="OrthoDB" id="168462at2759"/>
<protein>
    <submittedName>
        <fullName evidence="2">Unnamed protein product</fullName>
    </submittedName>
</protein>
<feature type="region of interest" description="Disordered" evidence="1">
    <location>
        <begin position="91"/>
        <end position="197"/>
    </location>
</feature>
<keyword evidence="3" id="KW-1185">Reference proteome</keyword>
<feature type="compositionally biased region" description="Basic and acidic residues" evidence="1">
    <location>
        <begin position="145"/>
        <end position="161"/>
    </location>
</feature>
<reference evidence="2" key="1">
    <citation type="submission" date="2023-04" db="EMBL/GenBank/DDBJ databases">
        <title>Phytophthora fragariaefolia NBRC 109709.</title>
        <authorList>
            <person name="Ichikawa N."/>
            <person name="Sato H."/>
            <person name="Tonouchi N."/>
        </authorList>
    </citation>
    <scope>NUCLEOTIDE SEQUENCE</scope>
    <source>
        <strain evidence="2">NBRC 109709</strain>
    </source>
</reference>
<name>A0A9W6YAM4_9STRA</name>
<evidence type="ECO:0000313" key="3">
    <source>
        <dbReference type="Proteomes" id="UP001165121"/>
    </source>
</evidence>
<feature type="compositionally biased region" description="Basic and acidic residues" evidence="1">
    <location>
        <begin position="1"/>
        <end position="11"/>
    </location>
</feature>
<feature type="region of interest" description="Disordered" evidence="1">
    <location>
        <begin position="258"/>
        <end position="277"/>
    </location>
</feature>
<comment type="caution">
    <text evidence="2">The sequence shown here is derived from an EMBL/GenBank/DDBJ whole genome shotgun (WGS) entry which is preliminary data.</text>
</comment>
<evidence type="ECO:0000313" key="2">
    <source>
        <dbReference type="EMBL" id="GMF58499.1"/>
    </source>
</evidence>